<accession>T1H6Z9</accession>
<evidence type="ECO:0000313" key="2">
    <source>
        <dbReference type="EnsemblMetazoa" id="MESCA012481-PA"/>
    </source>
</evidence>
<keyword evidence="1" id="KW-0472">Membrane</keyword>
<keyword evidence="3" id="KW-1185">Reference proteome</keyword>
<reference evidence="2" key="2">
    <citation type="submission" date="2015-06" db="UniProtKB">
        <authorList>
            <consortium name="EnsemblMetazoa"/>
        </authorList>
    </citation>
    <scope>IDENTIFICATION</scope>
</reference>
<reference evidence="3" key="1">
    <citation type="submission" date="2013-02" db="EMBL/GenBank/DDBJ databases">
        <authorList>
            <person name="Hughes D."/>
        </authorList>
    </citation>
    <scope>NUCLEOTIDE SEQUENCE</scope>
    <source>
        <strain>Durham</strain>
        <strain evidence="3">NC isolate 2 -- Noor lab</strain>
    </source>
</reference>
<dbReference type="EnsemblMetazoa" id="MESCA012481-RA">
    <property type="protein sequence ID" value="MESCA012481-PA"/>
    <property type="gene ID" value="MESCA012481"/>
</dbReference>
<dbReference type="OMA" id="PWNKMSP"/>
<dbReference type="Pfam" id="PF06522">
    <property type="entry name" value="B12D"/>
    <property type="match status" value="1"/>
</dbReference>
<dbReference type="Proteomes" id="UP000015102">
    <property type="component" value="Unassembled WGS sequence"/>
</dbReference>
<evidence type="ECO:0008006" key="4">
    <source>
        <dbReference type="Google" id="ProtNLM"/>
    </source>
</evidence>
<dbReference type="AlphaFoldDB" id="T1H6Z9"/>
<evidence type="ECO:0000256" key="1">
    <source>
        <dbReference type="SAM" id="Phobius"/>
    </source>
</evidence>
<dbReference type="HOGENOM" id="CLU_181002_0_0_1"/>
<evidence type="ECO:0000313" key="3">
    <source>
        <dbReference type="Proteomes" id="UP000015102"/>
    </source>
</evidence>
<sequence length="78" mass="9190">ELGFKKNPALIPLYFCVGAGMVGALWYTYRLAAKSPDVTWNRIKNPEPWQEYRTKQYKFMSPIRDYSKLENPAPKFEE</sequence>
<proteinExistence type="predicted"/>
<dbReference type="PANTHER" id="PTHR14256">
    <property type="entry name" value="NADH-UBIQUINONE OXIDOREDUCTASE MLRQ SUBUNIT"/>
    <property type="match status" value="1"/>
</dbReference>
<feature type="transmembrane region" description="Helical" evidence="1">
    <location>
        <begin position="12"/>
        <end position="29"/>
    </location>
</feature>
<dbReference type="InterPro" id="IPR010530">
    <property type="entry name" value="B12D"/>
</dbReference>
<dbReference type="STRING" id="36166.T1H6Z9"/>
<keyword evidence="1" id="KW-0812">Transmembrane</keyword>
<dbReference type="PANTHER" id="PTHR14256:SF1">
    <property type="entry name" value="GEO09626P1"/>
    <property type="match status" value="1"/>
</dbReference>
<protein>
    <recommendedName>
        <fullName evidence="4">NADH dehydrogenase [ubiquinone] 1 alpha subcomplex subunit 4</fullName>
    </recommendedName>
</protein>
<name>T1H6Z9_MEGSC</name>
<keyword evidence="1" id="KW-1133">Transmembrane helix</keyword>
<organism evidence="2 3">
    <name type="scientific">Megaselia scalaris</name>
    <name type="common">Humpbacked fly</name>
    <name type="synonym">Phora scalaris</name>
    <dbReference type="NCBI Taxonomy" id="36166"/>
    <lineage>
        <taxon>Eukaryota</taxon>
        <taxon>Metazoa</taxon>
        <taxon>Ecdysozoa</taxon>
        <taxon>Arthropoda</taxon>
        <taxon>Hexapoda</taxon>
        <taxon>Insecta</taxon>
        <taxon>Pterygota</taxon>
        <taxon>Neoptera</taxon>
        <taxon>Endopterygota</taxon>
        <taxon>Diptera</taxon>
        <taxon>Brachycera</taxon>
        <taxon>Muscomorpha</taxon>
        <taxon>Platypezoidea</taxon>
        <taxon>Phoridae</taxon>
        <taxon>Megaseliini</taxon>
        <taxon>Megaselia</taxon>
    </lineage>
</organism>